<dbReference type="Gene3D" id="2.40.128.10">
    <property type="match status" value="1"/>
</dbReference>
<feature type="site" description="Important for catalytic activity, responsible for pKa modulation of the active site Glu and correct orientation of both the proton donor and substrate" evidence="6">
    <location>
        <position position="199"/>
    </location>
</feature>
<gene>
    <name evidence="10" type="ORF">SAMN05444362_10160</name>
</gene>
<keyword evidence="11" id="KW-1185">Reference proteome</keyword>
<dbReference type="PANTHER" id="PTHR43301">
    <property type="entry name" value="ARABINAN ENDO-1,5-ALPHA-L-ARABINOSIDASE"/>
    <property type="match status" value="1"/>
</dbReference>
<name>A0A1M4SGR1_9BACT</name>
<feature type="domain" description="Extracellular endo-alpha-(1-&gt;5)-L-arabinanase C-terminal" evidence="9">
    <location>
        <begin position="376"/>
        <end position="499"/>
    </location>
</feature>
<keyword evidence="4 7" id="KW-0326">Glycosidase</keyword>
<comment type="pathway">
    <text evidence="1">Glycan metabolism; L-arabinan degradation.</text>
</comment>
<dbReference type="Pfam" id="PF16369">
    <property type="entry name" value="GH43_C"/>
    <property type="match status" value="1"/>
</dbReference>
<dbReference type="Proteomes" id="UP000184480">
    <property type="component" value="Unassembled WGS sequence"/>
</dbReference>
<evidence type="ECO:0000256" key="1">
    <source>
        <dbReference type="ARBA" id="ARBA00004834"/>
    </source>
</evidence>
<dbReference type="AlphaFoldDB" id="A0A1M4SGR1"/>
<evidence type="ECO:0000256" key="4">
    <source>
        <dbReference type="ARBA" id="ARBA00023295"/>
    </source>
</evidence>
<reference evidence="11" key="1">
    <citation type="submission" date="2016-11" db="EMBL/GenBank/DDBJ databases">
        <authorList>
            <person name="Varghese N."/>
            <person name="Submissions S."/>
        </authorList>
    </citation>
    <scope>NUCLEOTIDE SEQUENCE [LARGE SCALE GENOMIC DNA]</scope>
    <source>
        <strain evidence="11">DSM 27370</strain>
    </source>
</reference>
<evidence type="ECO:0000256" key="6">
    <source>
        <dbReference type="PIRSR" id="PIRSR606710-2"/>
    </source>
</evidence>
<dbReference type="Pfam" id="PF04616">
    <property type="entry name" value="Glyco_hydro_43"/>
    <property type="match status" value="1"/>
</dbReference>
<keyword evidence="3 7" id="KW-0378">Hydrolase</keyword>
<evidence type="ECO:0000256" key="8">
    <source>
        <dbReference type="SAM" id="SignalP"/>
    </source>
</evidence>
<dbReference type="PANTHER" id="PTHR43301:SF3">
    <property type="entry name" value="ARABINAN ENDO-1,5-ALPHA-L-ARABINOSIDASE A-RELATED"/>
    <property type="match status" value="1"/>
</dbReference>
<evidence type="ECO:0000256" key="3">
    <source>
        <dbReference type="ARBA" id="ARBA00022801"/>
    </source>
</evidence>
<sequence>MKIFTFNKLHISFGLAISCILFACGKQNPVFQISDSPNPWPDNYQDVAAMTDYKQWGTYNVHDPSIKKLGDTYYAYSTDAIYGEDSAVIKKNSLPFGYIQVRKSKDLVNWEFSGWAFSEIPDEAVKWVRSNSGGKGATNVWAPYITQYKDKYRLYYSVSAFGRQTSYIGLAESDSPEGPWEQKGCVVKTKTGDVMNAIDPSIAEDAATGKQWMLYGSYFGGLHCMELNPETGLALTEGDQGHLIARRFDGKRNNIEAPEVMYNPQFKKWYLFVSYDPLVTTYNVRVGRSDSPEGPFTDFFGKDMREEEDNYPILTYPYRFENHTGWSGVAHCAVFDNQDGKYFMAHQGRLAPRNFMMDLHIREIFWTADGWPVVSPERYTDTPTQDVTEQDITGTWEIILVEDVGNTELTLVDGQVLPENLQLTDKKRNISQTYDFKDDKTVEGKLAGSWKYSGQNSLDLKLDSIETSGLHLFVGQDWENQKQTILFTGLDSKGRSVWGKKVR</sequence>
<evidence type="ECO:0000256" key="7">
    <source>
        <dbReference type="RuleBase" id="RU361187"/>
    </source>
</evidence>
<protein>
    <submittedName>
        <fullName evidence="10">Arabinan endo-1,5-alpha-L-arabinosidase</fullName>
    </submittedName>
</protein>
<dbReference type="GO" id="GO:0004553">
    <property type="term" value="F:hydrolase activity, hydrolyzing O-glycosyl compounds"/>
    <property type="evidence" value="ECO:0007669"/>
    <property type="project" value="InterPro"/>
</dbReference>
<comment type="similarity">
    <text evidence="2 7">Belongs to the glycosyl hydrolase 43 family.</text>
</comment>
<dbReference type="InterPro" id="IPR032291">
    <property type="entry name" value="Abn2_C"/>
</dbReference>
<evidence type="ECO:0000313" key="11">
    <source>
        <dbReference type="Proteomes" id="UP000184480"/>
    </source>
</evidence>
<dbReference type="STRING" id="1346286.SAMN05444362_10160"/>
<evidence type="ECO:0000256" key="5">
    <source>
        <dbReference type="PIRSR" id="PIRSR606710-1"/>
    </source>
</evidence>
<feature type="active site" description="Proton donor" evidence="5">
    <location>
        <position position="256"/>
    </location>
</feature>
<evidence type="ECO:0000259" key="9">
    <source>
        <dbReference type="Pfam" id="PF16369"/>
    </source>
</evidence>
<dbReference type="GO" id="GO:0005975">
    <property type="term" value="P:carbohydrate metabolic process"/>
    <property type="evidence" value="ECO:0007669"/>
    <property type="project" value="InterPro"/>
</dbReference>
<dbReference type="EMBL" id="FQUC01000001">
    <property type="protein sequence ID" value="SHE31454.1"/>
    <property type="molecule type" value="Genomic_DNA"/>
</dbReference>
<dbReference type="SUPFAM" id="SSF75005">
    <property type="entry name" value="Arabinanase/levansucrase/invertase"/>
    <property type="match status" value="1"/>
</dbReference>
<feature type="signal peptide" evidence="8">
    <location>
        <begin position="1"/>
        <end position="23"/>
    </location>
</feature>
<dbReference type="InterPro" id="IPR023296">
    <property type="entry name" value="Glyco_hydro_beta-prop_sf"/>
</dbReference>
<feature type="chain" id="PRO_5009907327" evidence="8">
    <location>
        <begin position="24"/>
        <end position="503"/>
    </location>
</feature>
<proteinExistence type="inferred from homology"/>
<evidence type="ECO:0000256" key="2">
    <source>
        <dbReference type="ARBA" id="ARBA00009865"/>
    </source>
</evidence>
<dbReference type="Gene3D" id="2.115.10.20">
    <property type="entry name" value="Glycosyl hydrolase domain, family 43"/>
    <property type="match status" value="1"/>
</dbReference>
<accession>A0A1M4SGR1</accession>
<dbReference type="InterPro" id="IPR006710">
    <property type="entry name" value="Glyco_hydro_43"/>
</dbReference>
<dbReference type="CDD" id="cd08998">
    <property type="entry name" value="GH43_Arb43a-like"/>
    <property type="match status" value="1"/>
</dbReference>
<keyword evidence="8" id="KW-0732">Signal</keyword>
<dbReference type="InterPro" id="IPR050727">
    <property type="entry name" value="GH43_arabinanases"/>
</dbReference>
<feature type="active site" description="Proton acceptor" evidence="5">
    <location>
        <position position="63"/>
    </location>
</feature>
<organism evidence="10 11">
    <name type="scientific">Dysgonomonas macrotermitis</name>
    <dbReference type="NCBI Taxonomy" id="1346286"/>
    <lineage>
        <taxon>Bacteria</taxon>
        <taxon>Pseudomonadati</taxon>
        <taxon>Bacteroidota</taxon>
        <taxon>Bacteroidia</taxon>
        <taxon>Bacteroidales</taxon>
        <taxon>Dysgonomonadaceae</taxon>
        <taxon>Dysgonomonas</taxon>
    </lineage>
</organism>
<dbReference type="RefSeq" id="WP_062175188.1">
    <property type="nucleotide sequence ID" value="NZ_BBXL01000001.1"/>
</dbReference>
<dbReference type="OrthoDB" id="9801455at2"/>
<dbReference type="PROSITE" id="PS51257">
    <property type="entry name" value="PROKAR_LIPOPROTEIN"/>
    <property type="match status" value="1"/>
</dbReference>
<evidence type="ECO:0000313" key="10">
    <source>
        <dbReference type="EMBL" id="SHE31454.1"/>
    </source>
</evidence>